<name>A0A804Q7A0_MAIZE</name>
<dbReference type="InterPro" id="IPR047109">
    <property type="entry name" value="CAD-like"/>
</dbReference>
<protein>
    <recommendedName>
        <fullName evidence="6">Alcohol dehydrogenase-like C-terminal domain-containing protein</fullName>
    </recommendedName>
</protein>
<dbReference type="GO" id="GO:0016616">
    <property type="term" value="F:oxidoreductase activity, acting on the CH-OH group of donors, NAD or NADP as acceptor"/>
    <property type="evidence" value="ECO:0007669"/>
    <property type="project" value="InterPro"/>
</dbReference>
<dbReference type="GO" id="GO:0046872">
    <property type="term" value="F:metal ion binding"/>
    <property type="evidence" value="ECO:0007669"/>
    <property type="project" value="UniProtKB-KW"/>
</dbReference>
<proteinExistence type="predicted"/>
<dbReference type="EnsemblPlants" id="Zm00001eb301820_T001">
    <property type="protein sequence ID" value="Zm00001eb301820_P001"/>
    <property type="gene ID" value="Zm00001eb301820"/>
</dbReference>
<evidence type="ECO:0000256" key="1">
    <source>
        <dbReference type="ARBA" id="ARBA00022723"/>
    </source>
</evidence>
<dbReference type="Proteomes" id="UP000007305">
    <property type="component" value="Chromosome 7"/>
</dbReference>
<evidence type="ECO:0000256" key="2">
    <source>
        <dbReference type="ARBA" id="ARBA00022833"/>
    </source>
</evidence>
<organism evidence="4 5">
    <name type="scientific">Zea mays</name>
    <name type="common">Maize</name>
    <dbReference type="NCBI Taxonomy" id="4577"/>
    <lineage>
        <taxon>Eukaryota</taxon>
        <taxon>Viridiplantae</taxon>
        <taxon>Streptophyta</taxon>
        <taxon>Embryophyta</taxon>
        <taxon>Tracheophyta</taxon>
        <taxon>Spermatophyta</taxon>
        <taxon>Magnoliopsida</taxon>
        <taxon>Liliopsida</taxon>
        <taxon>Poales</taxon>
        <taxon>Poaceae</taxon>
        <taxon>PACMAD clade</taxon>
        <taxon>Panicoideae</taxon>
        <taxon>Andropogonodae</taxon>
        <taxon>Andropogoneae</taxon>
        <taxon>Tripsacinae</taxon>
        <taxon>Zea</taxon>
    </lineage>
</organism>
<keyword evidence="5" id="KW-1185">Reference proteome</keyword>
<reference evidence="5" key="1">
    <citation type="submission" date="2015-12" db="EMBL/GenBank/DDBJ databases">
        <title>Update maize B73 reference genome by single molecule sequencing technologies.</title>
        <authorList>
            <consortium name="Maize Genome Sequencing Project"/>
            <person name="Ware D."/>
        </authorList>
    </citation>
    <scope>NUCLEOTIDE SEQUENCE [LARGE SCALE GENOMIC DNA]</scope>
    <source>
        <strain evidence="5">cv. B73</strain>
    </source>
</reference>
<keyword evidence="2" id="KW-0862">Zinc</keyword>
<sequence length="132" mass="15124">MCAGFTVYMPMIRHSMNQPSKSLSVVIIGLGGLGHMDFKFGKAFWLKVTVFRRVNRRELKPLISSDNFVISFDEKQMEALKSSLHFIIDTVVGNHPFDPYLSLLKAGGILTMVGFPSELNVHPWRWRNQWDP</sequence>
<keyword evidence="1" id="KW-0479">Metal-binding</keyword>
<reference evidence="4" key="2">
    <citation type="submission" date="2019-07" db="EMBL/GenBank/DDBJ databases">
        <authorList>
            <person name="Seetharam A."/>
            <person name="Woodhouse M."/>
            <person name="Cannon E."/>
        </authorList>
    </citation>
    <scope>NUCLEOTIDE SEQUENCE [LARGE SCALE GENOMIC DNA]</scope>
    <source>
        <strain evidence="4">cv. B73</strain>
    </source>
</reference>
<dbReference type="SUPFAM" id="SSF51735">
    <property type="entry name" value="NAD(P)-binding Rossmann-fold domains"/>
    <property type="match status" value="1"/>
</dbReference>
<evidence type="ECO:0000256" key="3">
    <source>
        <dbReference type="ARBA" id="ARBA00023002"/>
    </source>
</evidence>
<accession>A0A804Q7A0</accession>
<evidence type="ECO:0008006" key="6">
    <source>
        <dbReference type="Google" id="ProtNLM"/>
    </source>
</evidence>
<evidence type="ECO:0000313" key="4">
    <source>
        <dbReference type="EnsemblPlants" id="Zm00001eb301820_P002"/>
    </source>
</evidence>
<dbReference type="AlphaFoldDB" id="A0A804Q7A0"/>
<keyword evidence="3" id="KW-0560">Oxidoreductase</keyword>
<dbReference type="EnsemblPlants" id="Zm00001eb301820_T002">
    <property type="protein sequence ID" value="Zm00001eb301820_P002"/>
    <property type="gene ID" value="Zm00001eb301820"/>
</dbReference>
<dbReference type="InterPro" id="IPR036291">
    <property type="entry name" value="NAD(P)-bd_dom_sf"/>
</dbReference>
<dbReference type="Gramene" id="Zm00001eb301820_T002">
    <property type="protein sequence ID" value="Zm00001eb301820_P002"/>
    <property type="gene ID" value="Zm00001eb301820"/>
</dbReference>
<dbReference type="PANTHER" id="PTHR42683">
    <property type="entry name" value="ALDEHYDE REDUCTASE"/>
    <property type="match status" value="1"/>
</dbReference>
<dbReference type="Gene3D" id="3.40.50.720">
    <property type="entry name" value="NAD(P)-binding Rossmann-like Domain"/>
    <property type="match status" value="1"/>
</dbReference>
<reference evidence="4" key="3">
    <citation type="submission" date="2021-05" db="UniProtKB">
        <authorList>
            <consortium name="EnsemblPlants"/>
        </authorList>
    </citation>
    <scope>IDENTIFICATION</scope>
    <source>
        <strain evidence="4">cv. B73</strain>
    </source>
</reference>
<dbReference type="Gramene" id="Zm00001eb301820_T001">
    <property type="protein sequence ID" value="Zm00001eb301820_P001"/>
    <property type="gene ID" value="Zm00001eb301820"/>
</dbReference>
<evidence type="ECO:0000313" key="5">
    <source>
        <dbReference type="Proteomes" id="UP000007305"/>
    </source>
</evidence>